<organism evidence="5 6">
    <name type="scientific">Zhouia amylolytica</name>
    <dbReference type="NCBI Taxonomy" id="376730"/>
    <lineage>
        <taxon>Bacteria</taxon>
        <taxon>Pseudomonadati</taxon>
        <taxon>Bacteroidota</taxon>
        <taxon>Flavobacteriia</taxon>
        <taxon>Flavobacteriales</taxon>
        <taxon>Flavobacteriaceae</taxon>
        <taxon>Zhouia</taxon>
    </lineage>
</organism>
<evidence type="ECO:0000256" key="3">
    <source>
        <dbReference type="ARBA" id="ARBA00023295"/>
    </source>
</evidence>
<keyword evidence="2" id="KW-0378">Hydrolase</keyword>
<accession>A0A1I6UDH0</accession>
<dbReference type="GO" id="GO:0009311">
    <property type="term" value="P:oligosaccharide metabolic process"/>
    <property type="evidence" value="ECO:0007669"/>
    <property type="project" value="InterPro"/>
</dbReference>
<evidence type="ECO:0000256" key="1">
    <source>
        <dbReference type="ARBA" id="ARBA00010833"/>
    </source>
</evidence>
<proteinExistence type="inferred from homology"/>
<evidence type="ECO:0000313" key="6">
    <source>
        <dbReference type="Proteomes" id="UP000183209"/>
    </source>
</evidence>
<evidence type="ECO:0000256" key="2">
    <source>
        <dbReference type="ARBA" id="ARBA00022801"/>
    </source>
</evidence>
<evidence type="ECO:0000313" key="5">
    <source>
        <dbReference type="EMBL" id="SFS99529.1"/>
    </source>
</evidence>
<dbReference type="InterPro" id="IPR004888">
    <property type="entry name" value="Glycoside_hydrolase_63"/>
</dbReference>
<protein>
    <submittedName>
        <fullName evidence="5">Trehalase</fullName>
    </submittedName>
</protein>
<feature type="domain" description="Mannosylglycerate hydrolase MGH1-like glycoside hydrolase" evidence="4">
    <location>
        <begin position="297"/>
        <end position="602"/>
    </location>
</feature>
<dbReference type="InterPro" id="IPR054491">
    <property type="entry name" value="MGH1-like_GH"/>
</dbReference>
<evidence type="ECO:0000259" key="4">
    <source>
        <dbReference type="Pfam" id="PF22422"/>
    </source>
</evidence>
<dbReference type="EMBL" id="FPAG01000007">
    <property type="protein sequence ID" value="SFS99529.1"/>
    <property type="molecule type" value="Genomic_DNA"/>
</dbReference>
<dbReference type="InterPro" id="IPR008928">
    <property type="entry name" value="6-hairpin_glycosidase_sf"/>
</dbReference>
<dbReference type="AlphaFoldDB" id="A0A1I6UDH0"/>
<dbReference type="PANTHER" id="PTHR10412:SF11">
    <property type="entry name" value="MANNOSYL-OLIGOSACCHARIDE GLUCOSIDASE"/>
    <property type="match status" value="1"/>
</dbReference>
<dbReference type="GO" id="GO:0004573">
    <property type="term" value="F:Glc3Man9GlcNAc2 oligosaccharide glucosidase activity"/>
    <property type="evidence" value="ECO:0007669"/>
    <property type="project" value="InterPro"/>
</dbReference>
<dbReference type="Proteomes" id="UP000183209">
    <property type="component" value="Unassembled WGS sequence"/>
</dbReference>
<dbReference type="InterPro" id="IPR012341">
    <property type="entry name" value="6hp_glycosidase-like_sf"/>
</dbReference>
<gene>
    <name evidence="5" type="ORF">SAMN04487906_2403</name>
</gene>
<dbReference type="Pfam" id="PF22422">
    <property type="entry name" value="MGH1-like_GH"/>
    <property type="match status" value="1"/>
</dbReference>
<dbReference type="Gene3D" id="1.50.10.10">
    <property type="match status" value="1"/>
</dbReference>
<dbReference type="GO" id="GO:0006487">
    <property type="term" value="P:protein N-linked glycosylation"/>
    <property type="evidence" value="ECO:0007669"/>
    <property type="project" value="TreeGrafter"/>
</dbReference>
<reference evidence="5 6" key="1">
    <citation type="submission" date="2016-10" db="EMBL/GenBank/DDBJ databases">
        <authorList>
            <person name="de Groot N.N."/>
        </authorList>
    </citation>
    <scope>NUCLEOTIDE SEQUENCE [LARGE SCALE GENOMIC DNA]</scope>
    <source>
        <strain evidence="5 6">CGMCC 1.6114</strain>
    </source>
</reference>
<sequence>MIRQVKHNRSQFYMPSRRFVQIMIILMLVSCAKQQQSNRQKTSQTVESHFMAPAYTPGSLEFDIKEVPFSKKGSYMSCSSRGLTDDDEGLFIWDVSGRGEDRGIIKIEPIYHGDIVASTITATPEKLTFNTEFGELGISFDGDQVLRFYSEHGLGVKLSVRQSYVLPRNDHQLRIIQGAFLRYMLSTLRGEMQQKENKVTNGIIINIEPEDNGIIDFVIEEYESEWNEHGYSVSFSKAVEEVRNQFSEWMRTTLPVNKEYEHTRVLAAYINWSSIVAPRGLLKRPTMLMSKNWMHRVWSWDHCFNALALAEGNPQLAWDQFMVMFDQQHENGALPDCMDDYSMIRGYVKPPIHGWALDKLMMRGVVTKERMKEIYEPLTRWTDFWMNYRDDDKNGMPQYHHGNDSGWDNGSVFAENRYVEGPELSAYLIIQMNVLAKIARKLGRTSDAVHWDQKANTLLNRLIDRSWVNGKFVSKYVGSDNWNKNSKSLMAFLPLLLGERLPIEIREKMIHDLCSDEGYATLYGPATEHLQSLYYKEDGYWRGAIWAPTTYLIIDGLVACGETHYAKEMTTRFVNMCNENGFGENFDPLTGTSLRDPAYTWTASVFLLLAHANLE</sequence>
<name>A0A1I6UDH0_9FLAO</name>
<dbReference type="PROSITE" id="PS51257">
    <property type="entry name" value="PROKAR_LIPOPROTEIN"/>
    <property type="match status" value="1"/>
</dbReference>
<comment type="similarity">
    <text evidence="1">Belongs to the glycosyl hydrolase 63 family.</text>
</comment>
<dbReference type="PANTHER" id="PTHR10412">
    <property type="entry name" value="MANNOSYL-OLIGOSACCHARIDE GLUCOSIDASE"/>
    <property type="match status" value="1"/>
</dbReference>
<dbReference type="SUPFAM" id="SSF48208">
    <property type="entry name" value="Six-hairpin glycosidases"/>
    <property type="match status" value="1"/>
</dbReference>
<keyword evidence="3" id="KW-0326">Glycosidase</keyword>